<dbReference type="InterPro" id="IPR013785">
    <property type="entry name" value="Aldolase_TIM"/>
</dbReference>
<evidence type="ECO:0000256" key="1">
    <source>
        <dbReference type="ARBA" id="ARBA00001633"/>
    </source>
</evidence>
<evidence type="ECO:0000256" key="8">
    <source>
        <dbReference type="ARBA" id="ARBA00023239"/>
    </source>
</evidence>
<sequence length="257" mass="27413">MLAELYRGATEDQAARELLVPMETLEELAAQASPPRDALAALAPREGVHIIAEIKRRSPSKGALADIPEPVGLATAYQDGGASAISVLTEGRKFGGSLEDLQAVSGAVDIPVLRKDFISTPYQIIEARASGADWVLLIMAGLDDSSIRHLLRVAQEWGMSALVETHSRDEVLRAIDCGAEIIGVNARDLTTFELDIELFGRLVSLIPGGVVRVAESAVADSQDVARYREQGAHAVLIGEALVTGVDPAQRVREFVNA</sequence>
<dbReference type="UniPathway" id="UPA00035">
    <property type="reaction ID" value="UER00043"/>
</dbReference>
<keyword evidence="5" id="KW-0210">Decarboxylase</keyword>
<dbReference type="Pfam" id="PF00218">
    <property type="entry name" value="IGPS"/>
    <property type="match status" value="1"/>
</dbReference>
<dbReference type="SUPFAM" id="SSF51366">
    <property type="entry name" value="Ribulose-phoshate binding barrel"/>
    <property type="match status" value="1"/>
</dbReference>
<organism evidence="10">
    <name type="scientific">freshwater metagenome</name>
    <dbReference type="NCBI Taxonomy" id="449393"/>
    <lineage>
        <taxon>unclassified sequences</taxon>
        <taxon>metagenomes</taxon>
        <taxon>ecological metagenomes</taxon>
    </lineage>
</organism>
<dbReference type="Gene3D" id="3.20.20.70">
    <property type="entry name" value="Aldolase class I"/>
    <property type="match status" value="1"/>
</dbReference>
<dbReference type="AlphaFoldDB" id="A0A6J6E1X0"/>
<evidence type="ECO:0000259" key="9">
    <source>
        <dbReference type="Pfam" id="PF00218"/>
    </source>
</evidence>
<comment type="pathway">
    <text evidence="2">Amino-acid biosynthesis; L-tryptophan biosynthesis; L-tryptophan from chorismate: step 4/5.</text>
</comment>
<evidence type="ECO:0000313" key="10">
    <source>
        <dbReference type="EMBL" id="CAB4570267.1"/>
    </source>
</evidence>
<name>A0A6J6E1X0_9ZZZZ</name>
<dbReference type="PROSITE" id="PS00614">
    <property type="entry name" value="IGPS"/>
    <property type="match status" value="1"/>
</dbReference>
<keyword evidence="6" id="KW-0822">Tryptophan biosynthesis</keyword>
<keyword evidence="4" id="KW-0028">Amino-acid biosynthesis</keyword>
<gene>
    <name evidence="10" type="ORF">UFOPK1684_00662</name>
    <name evidence="11" type="ORF">UFOPK2158_00766</name>
</gene>
<dbReference type="CDD" id="cd00331">
    <property type="entry name" value="IGPS"/>
    <property type="match status" value="1"/>
</dbReference>
<comment type="catalytic activity">
    <reaction evidence="1">
        <text>1-(2-carboxyphenylamino)-1-deoxy-D-ribulose 5-phosphate + H(+) = (1S,2R)-1-C-(indol-3-yl)glycerol 3-phosphate + CO2 + H2O</text>
        <dbReference type="Rhea" id="RHEA:23476"/>
        <dbReference type="ChEBI" id="CHEBI:15377"/>
        <dbReference type="ChEBI" id="CHEBI:15378"/>
        <dbReference type="ChEBI" id="CHEBI:16526"/>
        <dbReference type="ChEBI" id="CHEBI:58613"/>
        <dbReference type="ChEBI" id="CHEBI:58866"/>
        <dbReference type="EC" id="4.1.1.48"/>
    </reaction>
</comment>
<dbReference type="GO" id="GO:0004425">
    <property type="term" value="F:indole-3-glycerol-phosphate synthase activity"/>
    <property type="evidence" value="ECO:0007669"/>
    <property type="project" value="UniProtKB-EC"/>
</dbReference>
<evidence type="ECO:0000256" key="7">
    <source>
        <dbReference type="ARBA" id="ARBA00023141"/>
    </source>
</evidence>
<dbReference type="InterPro" id="IPR011060">
    <property type="entry name" value="RibuloseP-bd_barrel"/>
</dbReference>
<dbReference type="FunFam" id="3.20.20.70:FF:000024">
    <property type="entry name" value="Indole-3-glycerol phosphate synthase"/>
    <property type="match status" value="1"/>
</dbReference>
<proteinExistence type="predicted"/>
<dbReference type="EMBL" id="CAEZTM010000023">
    <property type="protein sequence ID" value="CAB4570267.1"/>
    <property type="molecule type" value="Genomic_DNA"/>
</dbReference>
<keyword evidence="8" id="KW-0456">Lyase</keyword>
<dbReference type="GO" id="GO:0004640">
    <property type="term" value="F:phosphoribosylanthranilate isomerase activity"/>
    <property type="evidence" value="ECO:0007669"/>
    <property type="project" value="TreeGrafter"/>
</dbReference>
<accession>A0A6J6E1X0</accession>
<protein>
    <recommendedName>
        <fullName evidence="3">indole-3-glycerol-phosphate synthase</fullName>
        <ecNumber evidence="3">4.1.1.48</ecNumber>
    </recommendedName>
</protein>
<dbReference type="GO" id="GO:0000162">
    <property type="term" value="P:L-tryptophan biosynthetic process"/>
    <property type="evidence" value="ECO:0007669"/>
    <property type="project" value="UniProtKB-UniPathway"/>
</dbReference>
<dbReference type="EC" id="4.1.1.48" evidence="3"/>
<evidence type="ECO:0000256" key="3">
    <source>
        <dbReference type="ARBA" id="ARBA00012362"/>
    </source>
</evidence>
<dbReference type="PANTHER" id="PTHR22854">
    <property type="entry name" value="TRYPTOPHAN BIOSYNTHESIS PROTEIN"/>
    <property type="match status" value="1"/>
</dbReference>
<dbReference type="InterPro" id="IPR045186">
    <property type="entry name" value="Indole-3-glycerol_P_synth"/>
</dbReference>
<evidence type="ECO:0000256" key="6">
    <source>
        <dbReference type="ARBA" id="ARBA00022822"/>
    </source>
</evidence>
<evidence type="ECO:0000256" key="4">
    <source>
        <dbReference type="ARBA" id="ARBA00022605"/>
    </source>
</evidence>
<dbReference type="NCBIfam" id="NF001369">
    <property type="entry name" value="PRK00278.1-1"/>
    <property type="match status" value="1"/>
</dbReference>
<keyword evidence="7" id="KW-0057">Aromatic amino acid biosynthesis</keyword>
<dbReference type="InterPro" id="IPR001468">
    <property type="entry name" value="Indole-3-GlycerolPSynthase_CS"/>
</dbReference>
<dbReference type="PANTHER" id="PTHR22854:SF2">
    <property type="entry name" value="INDOLE-3-GLYCEROL-PHOSPHATE SYNTHASE"/>
    <property type="match status" value="1"/>
</dbReference>
<evidence type="ECO:0000313" key="11">
    <source>
        <dbReference type="EMBL" id="CAB4643168.1"/>
    </source>
</evidence>
<dbReference type="EMBL" id="CAEZVY010000070">
    <property type="protein sequence ID" value="CAB4643168.1"/>
    <property type="molecule type" value="Genomic_DNA"/>
</dbReference>
<dbReference type="InterPro" id="IPR013798">
    <property type="entry name" value="Indole-3-glycerol_P_synth_dom"/>
</dbReference>
<evidence type="ECO:0000256" key="2">
    <source>
        <dbReference type="ARBA" id="ARBA00004696"/>
    </source>
</evidence>
<evidence type="ECO:0000256" key="5">
    <source>
        <dbReference type="ARBA" id="ARBA00022793"/>
    </source>
</evidence>
<feature type="domain" description="Indole-3-glycerol phosphate synthase" evidence="9">
    <location>
        <begin position="5"/>
        <end position="254"/>
    </location>
</feature>
<reference evidence="10" key="1">
    <citation type="submission" date="2020-05" db="EMBL/GenBank/DDBJ databases">
        <authorList>
            <person name="Chiriac C."/>
            <person name="Salcher M."/>
            <person name="Ghai R."/>
            <person name="Kavagutti S V."/>
        </authorList>
    </citation>
    <scope>NUCLEOTIDE SEQUENCE</scope>
</reference>